<proteinExistence type="predicted"/>
<keyword evidence="1" id="KW-1133">Transmembrane helix</keyword>
<feature type="transmembrane region" description="Helical" evidence="1">
    <location>
        <begin position="21"/>
        <end position="40"/>
    </location>
</feature>
<keyword evidence="3" id="KW-1185">Reference proteome</keyword>
<name>B9SKG9_RICCO</name>
<dbReference type="AlphaFoldDB" id="B9SKG9"/>
<dbReference type="EMBL" id="EQ974002">
    <property type="protein sequence ID" value="EEF35890.1"/>
    <property type="molecule type" value="Genomic_DNA"/>
</dbReference>
<sequence>MEGIKQLWEHMQSMDRTSEKVAYGAGVATGTVGIAAGVAFGTKIAFDWIVDRYDEVETRAIERILRKVEMKRSTGSNAVSEEMLSESKSDVILSCYHSSIFICEWINNFSLVNQFGVIHDGNKGCKSQDFKVMVVMANMYPMIAMLIDL</sequence>
<gene>
    <name evidence="2" type="ORF">RCOM_0658790</name>
</gene>
<evidence type="ECO:0000313" key="3">
    <source>
        <dbReference type="Proteomes" id="UP000008311"/>
    </source>
</evidence>
<reference evidence="3" key="1">
    <citation type="journal article" date="2010" name="Nat. Biotechnol.">
        <title>Draft genome sequence of the oilseed species Ricinus communis.</title>
        <authorList>
            <person name="Chan A.P."/>
            <person name="Crabtree J."/>
            <person name="Zhao Q."/>
            <person name="Lorenzi H."/>
            <person name="Orvis J."/>
            <person name="Puiu D."/>
            <person name="Melake-Berhan A."/>
            <person name="Jones K.M."/>
            <person name="Redman J."/>
            <person name="Chen G."/>
            <person name="Cahoon E.B."/>
            <person name="Gedil M."/>
            <person name="Stanke M."/>
            <person name="Haas B.J."/>
            <person name="Wortman J.R."/>
            <person name="Fraser-Liggett C.M."/>
            <person name="Ravel J."/>
            <person name="Rabinowicz P.D."/>
        </authorList>
    </citation>
    <scope>NUCLEOTIDE SEQUENCE [LARGE SCALE GENOMIC DNA]</scope>
    <source>
        <strain evidence="3">cv. Hale</strain>
    </source>
</reference>
<dbReference type="InParanoid" id="B9SKG9"/>
<protein>
    <submittedName>
        <fullName evidence="2">Uncharacterized protein</fullName>
    </submittedName>
</protein>
<keyword evidence="1" id="KW-0812">Transmembrane</keyword>
<accession>B9SKG9</accession>
<evidence type="ECO:0000256" key="1">
    <source>
        <dbReference type="SAM" id="Phobius"/>
    </source>
</evidence>
<evidence type="ECO:0000313" key="2">
    <source>
        <dbReference type="EMBL" id="EEF35890.1"/>
    </source>
</evidence>
<keyword evidence="1" id="KW-0472">Membrane</keyword>
<dbReference type="Proteomes" id="UP000008311">
    <property type="component" value="Unassembled WGS sequence"/>
</dbReference>
<organism evidence="2 3">
    <name type="scientific">Ricinus communis</name>
    <name type="common">Castor bean</name>
    <dbReference type="NCBI Taxonomy" id="3988"/>
    <lineage>
        <taxon>Eukaryota</taxon>
        <taxon>Viridiplantae</taxon>
        <taxon>Streptophyta</taxon>
        <taxon>Embryophyta</taxon>
        <taxon>Tracheophyta</taxon>
        <taxon>Spermatophyta</taxon>
        <taxon>Magnoliopsida</taxon>
        <taxon>eudicotyledons</taxon>
        <taxon>Gunneridae</taxon>
        <taxon>Pentapetalae</taxon>
        <taxon>rosids</taxon>
        <taxon>fabids</taxon>
        <taxon>Malpighiales</taxon>
        <taxon>Euphorbiaceae</taxon>
        <taxon>Acalyphoideae</taxon>
        <taxon>Acalypheae</taxon>
        <taxon>Ricinus</taxon>
    </lineage>
</organism>